<evidence type="ECO:0000256" key="2">
    <source>
        <dbReference type="ARBA" id="ARBA00022801"/>
    </source>
</evidence>
<feature type="compositionally biased region" description="Polar residues" evidence="3">
    <location>
        <begin position="1"/>
        <end position="12"/>
    </location>
</feature>
<keyword evidence="6" id="KW-1185">Reference proteome</keyword>
<organism evidence="5 6">
    <name type="scientific">Ventrimonas faecis</name>
    <dbReference type="NCBI Taxonomy" id="3133170"/>
    <lineage>
        <taxon>Bacteria</taxon>
        <taxon>Bacillati</taxon>
        <taxon>Bacillota</taxon>
        <taxon>Clostridia</taxon>
        <taxon>Lachnospirales</taxon>
        <taxon>Lachnospiraceae</taxon>
        <taxon>Ventrimonas</taxon>
    </lineage>
</organism>
<comment type="caution">
    <text evidence="5">The sequence shown here is derived from an EMBL/GenBank/DDBJ whole genome shotgun (WGS) entry which is preliminary data.</text>
</comment>
<proteinExistence type="predicted"/>
<dbReference type="InterPro" id="IPR002509">
    <property type="entry name" value="NODB_dom"/>
</dbReference>
<dbReference type="InterPro" id="IPR006637">
    <property type="entry name" value="ChW"/>
</dbReference>
<dbReference type="PROSITE" id="PS51677">
    <property type="entry name" value="NODB"/>
    <property type="match status" value="1"/>
</dbReference>
<name>A0ABV1HLR0_9FIRM</name>
<gene>
    <name evidence="5" type="ORF">WMO41_07520</name>
</gene>
<dbReference type="Gene3D" id="3.20.20.370">
    <property type="entry name" value="Glycoside hydrolase/deacetylase"/>
    <property type="match status" value="1"/>
</dbReference>
<evidence type="ECO:0000256" key="1">
    <source>
        <dbReference type="ARBA" id="ARBA00022723"/>
    </source>
</evidence>
<dbReference type="EMBL" id="JBBMFJ010000013">
    <property type="protein sequence ID" value="MEQ2563011.1"/>
    <property type="molecule type" value="Genomic_DNA"/>
</dbReference>
<keyword evidence="1" id="KW-0479">Metal-binding</keyword>
<feature type="domain" description="NodB homology" evidence="4">
    <location>
        <begin position="267"/>
        <end position="444"/>
    </location>
</feature>
<dbReference type="PANTHER" id="PTHR10587">
    <property type="entry name" value="GLYCOSYL TRANSFERASE-RELATED"/>
    <property type="match status" value="1"/>
</dbReference>
<feature type="region of interest" description="Disordered" evidence="3">
    <location>
        <begin position="1"/>
        <end position="29"/>
    </location>
</feature>
<evidence type="ECO:0000313" key="6">
    <source>
        <dbReference type="Proteomes" id="UP001437460"/>
    </source>
</evidence>
<dbReference type="InterPro" id="IPR050248">
    <property type="entry name" value="Polysacc_deacetylase_ArnD"/>
</dbReference>
<sequence>MNRNSGRNTGGNAPQHPGQRAGRPLSEREIREMRARKARKMKLMRRRRRILLLGLLAICILTGVLVAAVSGAVRKRKAEKAAVEAAALQESMSASAAEEESRAAEEKQAYLASLPDMGAIYGIAANGVGWSHFFADNSYSMAPANSYITAIRATLSGQPEGMSGTIRYRVNLSGTGWLDWQEDGNEAGDSAGSAPLEGIAMELTGDLGTYYEVLYSVLQDSQWTDWVSDGTEAGAVGVGLHVDGVRISVVKRTGSEVYAGNIDPNRPMVALTYDDGPSPTVTPRILKCLQDNGGRATFFMVGQKVIKSPDVLKQMVSQGCEVANHTFDHTLMTKVSPTDLANQLVATNQAVSDACGISPVLMRPCGGAKTVEGMNIAGAISMPAILWSVDTLDWKTRDASQTIQTVLENVKDGDIILMHDLYDATGDASETIIPELVSRGFQLVTVSELASYRGGMIPGKSYSQFRPLSAN</sequence>
<dbReference type="Proteomes" id="UP001437460">
    <property type="component" value="Unassembled WGS sequence"/>
</dbReference>
<dbReference type="SUPFAM" id="SSF88713">
    <property type="entry name" value="Glycoside hydrolase/deacetylase"/>
    <property type="match status" value="1"/>
</dbReference>
<accession>A0ABV1HLR0</accession>
<dbReference type="SMART" id="SM00728">
    <property type="entry name" value="ChW"/>
    <property type="match status" value="2"/>
</dbReference>
<evidence type="ECO:0000256" key="3">
    <source>
        <dbReference type="SAM" id="MobiDB-lite"/>
    </source>
</evidence>
<dbReference type="Pfam" id="PF07538">
    <property type="entry name" value="ChW"/>
    <property type="match status" value="2"/>
</dbReference>
<dbReference type="PANTHER" id="PTHR10587:SF133">
    <property type="entry name" value="CHITIN DEACETYLASE 1-RELATED"/>
    <property type="match status" value="1"/>
</dbReference>
<dbReference type="CDD" id="cd10954">
    <property type="entry name" value="CE4_CtAXE_like"/>
    <property type="match status" value="1"/>
</dbReference>
<evidence type="ECO:0000313" key="5">
    <source>
        <dbReference type="EMBL" id="MEQ2563011.1"/>
    </source>
</evidence>
<evidence type="ECO:0000259" key="4">
    <source>
        <dbReference type="PROSITE" id="PS51677"/>
    </source>
</evidence>
<keyword evidence="2" id="KW-0378">Hydrolase</keyword>
<dbReference type="Pfam" id="PF01522">
    <property type="entry name" value="Polysacc_deac_1"/>
    <property type="match status" value="1"/>
</dbReference>
<dbReference type="RefSeq" id="WP_349229225.1">
    <property type="nucleotide sequence ID" value="NZ_JBBMFJ010000013.1"/>
</dbReference>
<dbReference type="InterPro" id="IPR011330">
    <property type="entry name" value="Glyco_hydro/deAcase_b/a-brl"/>
</dbReference>
<reference evidence="5 6" key="1">
    <citation type="submission" date="2024-03" db="EMBL/GenBank/DDBJ databases">
        <title>Human intestinal bacterial collection.</title>
        <authorList>
            <person name="Pauvert C."/>
            <person name="Hitch T.C.A."/>
            <person name="Clavel T."/>
        </authorList>
    </citation>
    <scope>NUCLEOTIDE SEQUENCE [LARGE SCALE GENOMIC DNA]</scope>
    <source>
        <strain evidence="5 6">CLA-AP-H27</strain>
    </source>
</reference>
<protein>
    <submittedName>
        <fullName evidence="5">Polysaccharide deacetylase family protein</fullName>
    </submittedName>
</protein>